<dbReference type="EMBL" id="JAVMIP010000001">
    <property type="protein sequence ID" value="MDS3859545.1"/>
    <property type="molecule type" value="Genomic_DNA"/>
</dbReference>
<comment type="caution">
    <text evidence="1">The sequence shown here is derived from an EMBL/GenBank/DDBJ whole genome shotgun (WGS) entry which is preliminary data.</text>
</comment>
<reference evidence="2" key="1">
    <citation type="submission" date="2023-07" db="EMBL/GenBank/DDBJ databases">
        <authorList>
            <person name="Luz R."/>
            <person name="Cordeiro R."/>
            <person name="Fonseca A."/>
            <person name="Goncalves V."/>
        </authorList>
    </citation>
    <scope>NUCLEOTIDE SEQUENCE [LARGE SCALE GENOMIC DNA]</scope>
    <source>
        <strain evidence="2">BACA0444</strain>
    </source>
</reference>
<name>A0AAE4JUP4_9CYAN</name>
<dbReference type="AlphaFoldDB" id="A0AAE4JUP4"/>
<proteinExistence type="predicted"/>
<evidence type="ECO:0000313" key="2">
    <source>
        <dbReference type="Proteomes" id="UP001268256"/>
    </source>
</evidence>
<sequence>MNAAEQAVGLSMTTKIAAVVNLVKQEFPDMKVDLKPWANDPSTRELVDPDSIDLAFHLPGWSRRCQARSLLLQIRLFRDPISEEQRAIGVEAVGLSFQGEQWRLSTVGNWQIIGENLPQAPVQSQIRQICEQILGLFSPPTATEM</sequence>
<dbReference type="Proteomes" id="UP001268256">
    <property type="component" value="Unassembled WGS sequence"/>
</dbReference>
<evidence type="ECO:0000313" key="1">
    <source>
        <dbReference type="EMBL" id="MDS3859545.1"/>
    </source>
</evidence>
<organism evidence="1 2">
    <name type="scientific">Pseudocalidococcus azoricus BACA0444</name>
    <dbReference type="NCBI Taxonomy" id="2918990"/>
    <lineage>
        <taxon>Bacteria</taxon>
        <taxon>Bacillati</taxon>
        <taxon>Cyanobacteriota</taxon>
        <taxon>Cyanophyceae</taxon>
        <taxon>Acaryochloridales</taxon>
        <taxon>Thermosynechococcaceae</taxon>
        <taxon>Pseudocalidococcus</taxon>
        <taxon>Pseudocalidococcus azoricus</taxon>
    </lineage>
</organism>
<keyword evidence="2" id="KW-1185">Reference proteome</keyword>
<protein>
    <submittedName>
        <fullName evidence="1">Uncharacterized protein</fullName>
    </submittedName>
</protein>
<accession>A0AAE4JUP4</accession>
<dbReference type="RefSeq" id="WP_322876853.1">
    <property type="nucleotide sequence ID" value="NZ_JAVMIP010000001.1"/>
</dbReference>
<gene>
    <name evidence="1" type="ORF">RIF25_01860</name>
</gene>